<evidence type="ECO:0000256" key="5">
    <source>
        <dbReference type="ARBA" id="ARBA00022801"/>
    </source>
</evidence>
<evidence type="ECO:0000256" key="10">
    <source>
        <dbReference type="SAM" id="SignalP"/>
    </source>
</evidence>
<dbReference type="Gene3D" id="2.60.120.260">
    <property type="entry name" value="Galactose-binding domain-like"/>
    <property type="match status" value="2"/>
</dbReference>
<dbReference type="SMART" id="SM00633">
    <property type="entry name" value="Glyco_10"/>
    <property type="match status" value="1"/>
</dbReference>
<dbReference type="EMBL" id="LTDF01000094">
    <property type="protein sequence ID" value="KXT48842.1"/>
    <property type="molecule type" value="Genomic_DNA"/>
</dbReference>
<name>A0A139LBL9_9BACE</name>
<evidence type="ECO:0000259" key="11">
    <source>
        <dbReference type="SMART" id="SM00633"/>
    </source>
</evidence>
<keyword evidence="7 9" id="KW-0326">Glycosidase</keyword>
<dbReference type="InterPro" id="IPR044846">
    <property type="entry name" value="GH10"/>
</dbReference>
<evidence type="ECO:0000256" key="7">
    <source>
        <dbReference type="ARBA" id="ARBA00023295"/>
    </source>
</evidence>
<keyword evidence="6 9" id="KW-0119">Carbohydrate metabolism</keyword>
<evidence type="ECO:0000313" key="13">
    <source>
        <dbReference type="Proteomes" id="UP000070319"/>
    </source>
</evidence>
<dbReference type="PRINTS" id="PR00134">
    <property type="entry name" value="GLHYDRLASE10"/>
</dbReference>
<evidence type="ECO:0000256" key="1">
    <source>
        <dbReference type="ARBA" id="ARBA00000681"/>
    </source>
</evidence>
<keyword evidence="4 10" id="KW-0732">Signal</keyword>
<dbReference type="PANTHER" id="PTHR31490">
    <property type="entry name" value="GLYCOSYL HYDROLASE"/>
    <property type="match status" value="1"/>
</dbReference>
<comment type="caution">
    <text evidence="12">The sequence shown here is derived from an EMBL/GenBank/DDBJ whole genome shotgun (WGS) entry which is preliminary data.</text>
</comment>
<comment type="catalytic activity">
    <reaction evidence="1 9">
        <text>Endohydrolysis of (1-&gt;4)-beta-D-xylosidic linkages in xylans.</text>
        <dbReference type="EC" id="3.2.1.8"/>
    </reaction>
</comment>
<dbReference type="GO" id="GO:0031176">
    <property type="term" value="F:endo-1,4-beta-xylanase activity"/>
    <property type="evidence" value="ECO:0007669"/>
    <property type="project" value="UniProtKB-EC"/>
</dbReference>
<dbReference type="Pfam" id="PF00331">
    <property type="entry name" value="Glyco_hydro_10"/>
    <property type="match status" value="2"/>
</dbReference>
<proteinExistence type="inferred from homology"/>
<dbReference type="EC" id="3.2.1.8" evidence="9"/>
<dbReference type="PANTHER" id="PTHR31490:SF88">
    <property type="entry name" value="BETA-XYLANASE"/>
    <property type="match status" value="1"/>
</dbReference>
<feature type="signal peptide" evidence="10">
    <location>
        <begin position="1"/>
        <end position="20"/>
    </location>
</feature>
<accession>A0A139LBL9</accession>
<dbReference type="InterPro" id="IPR001000">
    <property type="entry name" value="GH10_dom"/>
</dbReference>
<dbReference type="PROSITE" id="PS51257">
    <property type="entry name" value="PROKAR_LIPOPROTEIN"/>
    <property type="match status" value="1"/>
</dbReference>
<keyword evidence="3" id="KW-0858">Xylan degradation</keyword>
<dbReference type="Proteomes" id="UP000070319">
    <property type="component" value="Unassembled WGS sequence"/>
</dbReference>
<feature type="domain" description="GH10" evidence="11">
    <location>
        <begin position="436"/>
        <end position="715"/>
    </location>
</feature>
<evidence type="ECO:0000256" key="3">
    <source>
        <dbReference type="ARBA" id="ARBA00022651"/>
    </source>
</evidence>
<dbReference type="GO" id="GO:0045493">
    <property type="term" value="P:xylan catabolic process"/>
    <property type="evidence" value="ECO:0007669"/>
    <property type="project" value="UniProtKB-KW"/>
</dbReference>
<evidence type="ECO:0000256" key="6">
    <source>
        <dbReference type="ARBA" id="ARBA00023277"/>
    </source>
</evidence>
<evidence type="ECO:0000256" key="2">
    <source>
        <dbReference type="ARBA" id="ARBA00007495"/>
    </source>
</evidence>
<dbReference type="InterPro" id="IPR008979">
    <property type="entry name" value="Galactose-bd-like_sf"/>
</dbReference>
<gene>
    <name evidence="12" type="ORF">HMPREF2531_02708</name>
</gene>
<organism evidence="12">
    <name type="scientific">Bacteroides intestinalis</name>
    <dbReference type="NCBI Taxonomy" id="329854"/>
    <lineage>
        <taxon>Bacteria</taxon>
        <taxon>Pseudomonadati</taxon>
        <taxon>Bacteroidota</taxon>
        <taxon>Bacteroidia</taxon>
        <taxon>Bacteroidales</taxon>
        <taxon>Bacteroidaceae</taxon>
        <taxon>Bacteroides</taxon>
    </lineage>
</organism>
<reference evidence="12 13" key="1">
    <citation type="submission" date="2016-02" db="EMBL/GenBank/DDBJ databases">
        <authorList>
            <person name="Wen L."/>
            <person name="He K."/>
            <person name="Yang H."/>
        </authorList>
    </citation>
    <scope>NUCLEOTIDE SEQUENCE [LARGE SCALE GENOMIC DNA]</scope>
    <source>
        <strain evidence="12 13">KLE1704</strain>
    </source>
</reference>
<evidence type="ECO:0000256" key="9">
    <source>
        <dbReference type="RuleBase" id="RU361174"/>
    </source>
</evidence>
<evidence type="ECO:0000256" key="8">
    <source>
        <dbReference type="ARBA" id="ARBA00023326"/>
    </source>
</evidence>
<dbReference type="SUPFAM" id="SSF49785">
    <property type="entry name" value="Galactose-binding domain-like"/>
    <property type="match status" value="2"/>
</dbReference>
<evidence type="ECO:0000313" key="12">
    <source>
        <dbReference type="EMBL" id="KXT48842.1"/>
    </source>
</evidence>
<keyword evidence="5 9" id="KW-0378">Hydrolase</keyword>
<keyword evidence="8 9" id="KW-0624">Polysaccharide degradation</keyword>
<sequence length="718" mass="78819">MKTIKHLLFGGLFLSLIACVDDKPLAFDVEKPASIAGMEYLNDYNVLKSYISGSANPDFKLGIALAANDYIAGGQVTQLANSNFVEMTAGNAMKYASCVADDGSMNFDAVQNFVSAAKAGGLTIYGHTLAWHAQQRNKYLNSLLVDKEIEDDGSVIKNVVVRKDFEDGQHLGGWGGATFDVVSESSDGSKCWKITNDSESAFYAKQSAIDMPFEAGKVHHLSFKVKGTVAGVLRAGFQNPSNYSSCGDYPNISISTEWQEINTAVMVAEGAKRFLFSYGDYVGSILIDDIEIYTEDSGATVMIPVPVIEDDFSGGMRMIGWGNNSTRTINNEVMELMNPSAVNPWEAQAGYDFASELEEGTIYFLKMKIKGSVEGSIGAAFQKPEGYAGRGDFPSITITTDWNEITVSTTCSGDATTRFLLNYGTYAGTLYIDDLSIYWEKSANSIPLTPEEKKDTLTWAMNNWVEGMMKATGGYVTAWDVVNEAISGGGDDGEGFYTLQSAKTASAEDIKNNFYWQDYLGNEDYTRIVVAAARKYYAENGGTAPLKLFVNDYNLESDWDDNKKVKSLVHWIEKWEADGVTKIDGIGTQMHVSCYANAATQKSKEDHVVKMFEILAESGKLVKITELDMGYIDENGTSVKTENMTEAQHKAMSDYYKFIVKKYFEIIPAAQQYGITQWCATDSPSDSGWRGGEPVGLWDSNYSRKHTYAGFADGLAGK</sequence>
<dbReference type="SUPFAM" id="SSF51445">
    <property type="entry name" value="(Trans)glycosidases"/>
    <property type="match status" value="1"/>
</dbReference>
<dbReference type="RefSeq" id="WP_061436523.1">
    <property type="nucleotide sequence ID" value="NZ_KQ968698.1"/>
</dbReference>
<dbReference type="Gene3D" id="3.20.20.80">
    <property type="entry name" value="Glycosidases"/>
    <property type="match status" value="1"/>
</dbReference>
<protein>
    <recommendedName>
        <fullName evidence="9">Beta-xylanase</fullName>
        <ecNumber evidence="9">3.2.1.8</ecNumber>
    </recommendedName>
</protein>
<feature type="chain" id="PRO_5007487212" description="Beta-xylanase" evidence="10">
    <location>
        <begin position="21"/>
        <end position="718"/>
    </location>
</feature>
<comment type="similarity">
    <text evidence="2 9">Belongs to the glycosyl hydrolase 10 (cellulase F) family.</text>
</comment>
<dbReference type="AlphaFoldDB" id="A0A139LBL9"/>
<evidence type="ECO:0000256" key="4">
    <source>
        <dbReference type="ARBA" id="ARBA00022729"/>
    </source>
</evidence>
<dbReference type="InterPro" id="IPR017853">
    <property type="entry name" value="GH"/>
</dbReference>
<dbReference type="PATRIC" id="fig|329854.7.peg.2760"/>